<proteinExistence type="predicted"/>
<dbReference type="KEGG" id="ned:HUN01_08760"/>
<dbReference type="Pfam" id="PF14234">
    <property type="entry name" value="DUF4336"/>
    <property type="match status" value="1"/>
</dbReference>
<dbReference type="Gene3D" id="3.60.15.10">
    <property type="entry name" value="Ribonuclease Z/Hydroxyacylglutathione hydrolase-like"/>
    <property type="match status" value="1"/>
</dbReference>
<dbReference type="InterPro" id="IPR036866">
    <property type="entry name" value="RibonucZ/Hydroxyglut_hydro"/>
</dbReference>
<keyword evidence="2" id="KW-1185">Reference proteome</keyword>
<dbReference type="PANTHER" id="PTHR33835">
    <property type="entry name" value="YALI0C07656P"/>
    <property type="match status" value="1"/>
</dbReference>
<dbReference type="SUPFAM" id="SSF56281">
    <property type="entry name" value="Metallo-hydrolase/oxidoreductase"/>
    <property type="match status" value="1"/>
</dbReference>
<evidence type="ECO:0000313" key="2">
    <source>
        <dbReference type="Proteomes" id="UP000514713"/>
    </source>
</evidence>
<reference evidence="2" key="1">
    <citation type="submission" date="2020-06" db="EMBL/GenBank/DDBJ databases">
        <title>Nostoc edaphicum CCNP1411 genome.</title>
        <authorList>
            <person name="Fidor A."/>
            <person name="Grabski M."/>
            <person name="Gawor J."/>
            <person name="Gromadka R."/>
            <person name="Wegrzyn G."/>
            <person name="Mazur-Marzec H."/>
        </authorList>
    </citation>
    <scope>NUCLEOTIDE SEQUENCE [LARGE SCALE GENOMIC DNA]</scope>
    <source>
        <strain evidence="2">CCNP1411</strain>
    </source>
</reference>
<gene>
    <name evidence="1" type="ORF">HUN01_08760</name>
</gene>
<dbReference type="EMBL" id="CP054698">
    <property type="protein sequence ID" value="QMS87665.1"/>
    <property type="molecule type" value="Genomic_DNA"/>
</dbReference>
<accession>A0A7D7QL59</accession>
<sequence>MLKAIDTDLWVAEQPLKYFGLEVGTRMTVIRLTSGKLMVISPIGMDDATINELNQLGEVIYIVAPNLYHHLFVADFKLCYPRAKLWVVSGLERKRPDLQIDQIISDRNIHLIDGVEYLLVEGFNTLDTSGCSPLNECVFFHVKSRTLIVTDTVFHFDAQCSPSTRLIAKLIGGYNQLRPSLLEKFATQDKVKVKSSIKQLLTWDFERVIMAHGSIIEQDGKSQLKAGYEWFLEISL</sequence>
<protein>
    <submittedName>
        <fullName evidence="1">DUF4336 domain-containing protein</fullName>
    </submittedName>
</protein>
<name>A0A7D7QL59_9NOSO</name>
<dbReference type="RefSeq" id="WP_181930940.1">
    <property type="nucleotide sequence ID" value="NZ_CP054698.1"/>
</dbReference>
<dbReference type="Proteomes" id="UP000514713">
    <property type="component" value="Chromosome"/>
</dbReference>
<dbReference type="InterPro" id="IPR025638">
    <property type="entry name" value="DUF4336"/>
</dbReference>
<organism evidence="1 2">
    <name type="scientific">Nostoc edaphicum CCNP1411</name>
    <dbReference type="NCBI Taxonomy" id="1472755"/>
    <lineage>
        <taxon>Bacteria</taxon>
        <taxon>Bacillati</taxon>
        <taxon>Cyanobacteriota</taxon>
        <taxon>Cyanophyceae</taxon>
        <taxon>Nostocales</taxon>
        <taxon>Nostocaceae</taxon>
        <taxon>Nostoc</taxon>
    </lineage>
</organism>
<dbReference type="PANTHER" id="PTHR33835:SF1">
    <property type="entry name" value="METALLO-BETA-LACTAMASE DOMAIN-CONTAINING PROTEIN"/>
    <property type="match status" value="1"/>
</dbReference>
<dbReference type="AlphaFoldDB" id="A0A7D7QL59"/>
<evidence type="ECO:0000313" key="1">
    <source>
        <dbReference type="EMBL" id="QMS87665.1"/>
    </source>
</evidence>